<organism evidence="10 11">
    <name type="scientific">Trifolium subterraneum</name>
    <name type="common">Subterranean clover</name>
    <dbReference type="NCBI Taxonomy" id="3900"/>
    <lineage>
        <taxon>Eukaryota</taxon>
        <taxon>Viridiplantae</taxon>
        <taxon>Streptophyta</taxon>
        <taxon>Embryophyta</taxon>
        <taxon>Tracheophyta</taxon>
        <taxon>Spermatophyta</taxon>
        <taxon>Magnoliopsida</taxon>
        <taxon>eudicotyledons</taxon>
        <taxon>Gunneridae</taxon>
        <taxon>Pentapetalae</taxon>
        <taxon>rosids</taxon>
        <taxon>fabids</taxon>
        <taxon>Fabales</taxon>
        <taxon>Fabaceae</taxon>
        <taxon>Papilionoideae</taxon>
        <taxon>50 kb inversion clade</taxon>
        <taxon>NPAAA clade</taxon>
        <taxon>Hologalegina</taxon>
        <taxon>IRL clade</taxon>
        <taxon>Trifolieae</taxon>
        <taxon>Trifolium</taxon>
    </lineage>
</organism>
<dbReference type="GO" id="GO:0016020">
    <property type="term" value="C:membrane"/>
    <property type="evidence" value="ECO:0007669"/>
    <property type="project" value="UniProtKB-SubCell"/>
</dbReference>
<dbReference type="Pfam" id="PF03169">
    <property type="entry name" value="OPT"/>
    <property type="match status" value="1"/>
</dbReference>
<keyword evidence="3" id="KW-0813">Transport</keyword>
<keyword evidence="8 9" id="KW-0472">Membrane</keyword>
<name>A0A2Z6PIG1_TRISU</name>
<evidence type="ECO:0000313" key="11">
    <source>
        <dbReference type="Proteomes" id="UP000242715"/>
    </source>
</evidence>
<keyword evidence="11" id="KW-1185">Reference proteome</keyword>
<feature type="transmembrane region" description="Helical" evidence="9">
    <location>
        <begin position="47"/>
        <end position="66"/>
    </location>
</feature>
<dbReference type="GO" id="GO:0015031">
    <property type="term" value="P:protein transport"/>
    <property type="evidence" value="ECO:0007669"/>
    <property type="project" value="UniProtKB-KW"/>
</dbReference>
<evidence type="ECO:0000256" key="8">
    <source>
        <dbReference type="ARBA" id="ARBA00023136"/>
    </source>
</evidence>
<evidence type="ECO:0000313" key="10">
    <source>
        <dbReference type="EMBL" id="GAU51150.1"/>
    </source>
</evidence>
<proteinExistence type="inferred from homology"/>
<keyword evidence="4 9" id="KW-0812">Transmembrane</keyword>
<evidence type="ECO:0000256" key="3">
    <source>
        <dbReference type="ARBA" id="ARBA00022448"/>
    </source>
</evidence>
<evidence type="ECO:0000256" key="5">
    <source>
        <dbReference type="ARBA" id="ARBA00022856"/>
    </source>
</evidence>
<dbReference type="InterPro" id="IPR004813">
    <property type="entry name" value="OPT"/>
</dbReference>
<keyword evidence="5" id="KW-0571">Peptide transport</keyword>
<keyword evidence="7 9" id="KW-1133">Transmembrane helix</keyword>
<dbReference type="GO" id="GO:0035673">
    <property type="term" value="F:oligopeptide transmembrane transporter activity"/>
    <property type="evidence" value="ECO:0007669"/>
    <property type="project" value="InterPro"/>
</dbReference>
<dbReference type="EMBL" id="DF974988">
    <property type="protein sequence ID" value="GAU51150.1"/>
    <property type="molecule type" value="Genomic_DNA"/>
</dbReference>
<evidence type="ECO:0000256" key="6">
    <source>
        <dbReference type="ARBA" id="ARBA00022927"/>
    </source>
</evidence>
<evidence type="ECO:0000256" key="7">
    <source>
        <dbReference type="ARBA" id="ARBA00022989"/>
    </source>
</evidence>
<dbReference type="InterPro" id="IPR004648">
    <property type="entry name" value="Oligpept_transpt"/>
</dbReference>
<gene>
    <name evidence="10" type="ORF">TSUD_84680</name>
</gene>
<keyword evidence="6" id="KW-0653">Protein transport</keyword>
<reference evidence="11" key="1">
    <citation type="journal article" date="2017" name="Front. Plant Sci.">
        <title>Climate Clever Clovers: New Paradigm to Reduce the Environmental Footprint of Ruminants by Breeding Low Methanogenic Forages Utilizing Haplotype Variation.</title>
        <authorList>
            <person name="Kaur P."/>
            <person name="Appels R."/>
            <person name="Bayer P.E."/>
            <person name="Keeble-Gagnere G."/>
            <person name="Wang J."/>
            <person name="Hirakawa H."/>
            <person name="Shirasawa K."/>
            <person name="Vercoe P."/>
            <person name="Stefanova K."/>
            <person name="Durmic Z."/>
            <person name="Nichols P."/>
            <person name="Revell C."/>
            <person name="Isobe S.N."/>
            <person name="Edwards D."/>
            <person name="Erskine W."/>
        </authorList>
    </citation>
    <scope>NUCLEOTIDE SEQUENCE [LARGE SCALE GENOMIC DNA]</scope>
    <source>
        <strain evidence="11">cv. Daliak</strain>
    </source>
</reference>
<accession>A0A2Z6PIG1</accession>
<evidence type="ECO:0000256" key="1">
    <source>
        <dbReference type="ARBA" id="ARBA00004141"/>
    </source>
</evidence>
<dbReference type="AlphaFoldDB" id="A0A2Z6PIG1"/>
<sequence>MRCLSWICRVFSKSVTAQQIGSGINGLGLNALTLDWSAVAKFLSSPLISPFFAIANAFVGYALIVYHIGDSMSFQTTGEATSRRRATEVEESIKGAKIVEYHSRYSAPGSSSTGTASAAAPASVAVPASAASPNLHLCRADA</sequence>
<evidence type="ECO:0000256" key="2">
    <source>
        <dbReference type="ARBA" id="ARBA00005484"/>
    </source>
</evidence>
<protein>
    <submittedName>
        <fullName evidence="10">Uncharacterized protein</fullName>
    </submittedName>
</protein>
<comment type="similarity">
    <text evidence="2">Belongs to the oligopeptide OPT transporter (TC 2.A.67.1) family.</text>
</comment>
<dbReference type="PANTHER" id="PTHR22601">
    <property type="entry name" value="ISP4 LIKE PROTEIN"/>
    <property type="match status" value="1"/>
</dbReference>
<dbReference type="OrthoDB" id="1698992at2759"/>
<evidence type="ECO:0000256" key="4">
    <source>
        <dbReference type="ARBA" id="ARBA00022692"/>
    </source>
</evidence>
<dbReference type="Proteomes" id="UP000242715">
    <property type="component" value="Unassembled WGS sequence"/>
</dbReference>
<evidence type="ECO:0000256" key="9">
    <source>
        <dbReference type="SAM" id="Phobius"/>
    </source>
</evidence>
<comment type="subcellular location">
    <subcellularLocation>
        <location evidence="1">Membrane</location>
        <topology evidence="1">Multi-pass membrane protein</topology>
    </subcellularLocation>
</comment>